<comment type="caution">
    <text evidence="1">The sequence shown here is derived from an EMBL/GenBank/DDBJ whole genome shotgun (WGS) entry which is preliminary data.</text>
</comment>
<gene>
    <name evidence="1" type="ORF">H2198_000716</name>
</gene>
<sequence length="382" mass="42719">MAEPAACHSCGYPLPSPSQEASEAQARITDLETQVRLLNSKASATADKLADYEDEIRNLRAQCTKLQKERQSSMSVAPLNSSSPKEASLSPPPPEKDSLSSRNLVNRQSMSRLSSLGSLLTGRKHGSLPDNTIPAVPPLSVGMSHMSANQSTPNLTTPAQEYMEAPSPPPFATDPGPKAQSLTLIGLQTTLETEREMRRKAENNLQNAQSELEELTAQLFGQANEMVATERKARAKLEERVQLLETRDGDKRHRLERLEKAVERIERVRRLVVEHEQGLEKEKENLGRPFGALQRSQTEKVITPLRARQTARSRRRHGLGITSSYGSGNRRPEVVSEDEEETEEGGSLTHDEFKGRWSYEFDVHLKVWRRSRANIWESPSLD</sequence>
<dbReference type="EMBL" id="JAPDRQ010000007">
    <property type="protein sequence ID" value="KAJ9663704.1"/>
    <property type="molecule type" value="Genomic_DNA"/>
</dbReference>
<keyword evidence="2" id="KW-1185">Reference proteome</keyword>
<organism evidence="1 2">
    <name type="scientific">Neophaeococcomyces mojaviensis</name>
    <dbReference type="NCBI Taxonomy" id="3383035"/>
    <lineage>
        <taxon>Eukaryota</taxon>
        <taxon>Fungi</taxon>
        <taxon>Dikarya</taxon>
        <taxon>Ascomycota</taxon>
        <taxon>Pezizomycotina</taxon>
        <taxon>Eurotiomycetes</taxon>
        <taxon>Chaetothyriomycetidae</taxon>
        <taxon>Chaetothyriales</taxon>
        <taxon>Chaetothyriales incertae sedis</taxon>
        <taxon>Neophaeococcomyces</taxon>
    </lineage>
</organism>
<accession>A0ACC3AJR5</accession>
<reference evidence="1" key="1">
    <citation type="submission" date="2022-10" db="EMBL/GenBank/DDBJ databases">
        <title>Culturing micro-colonial fungi from biological soil crusts in the Mojave desert and describing Neophaeococcomyces mojavensis, and introducing the new genera and species Taxawa tesnikishii.</title>
        <authorList>
            <person name="Kurbessoian T."/>
            <person name="Stajich J.E."/>
        </authorList>
    </citation>
    <scope>NUCLEOTIDE SEQUENCE</scope>
    <source>
        <strain evidence="1">JES_112</strain>
    </source>
</reference>
<protein>
    <submittedName>
        <fullName evidence="1">Uncharacterized protein</fullName>
    </submittedName>
</protein>
<proteinExistence type="predicted"/>
<evidence type="ECO:0000313" key="1">
    <source>
        <dbReference type="EMBL" id="KAJ9663704.1"/>
    </source>
</evidence>
<dbReference type="Proteomes" id="UP001172386">
    <property type="component" value="Unassembled WGS sequence"/>
</dbReference>
<name>A0ACC3AJR5_9EURO</name>
<evidence type="ECO:0000313" key="2">
    <source>
        <dbReference type="Proteomes" id="UP001172386"/>
    </source>
</evidence>